<gene>
    <name evidence="2" type="ORF">FLAG1_08778</name>
</gene>
<protein>
    <submittedName>
        <fullName evidence="2">Uncharacterized protein</fullName>
    </submittedName>
</protein>
<dbReference type="AlphaFoldDB" id="A0A0N0DCM1"/>
<feature type="region of interest" description="Disordered" evidence="1">
    <location>
        <begin position="130"/>
        <end position="171"/>
    </location>
</feature>
<dbReference type="EMBL" id="JXCE01000284">
    <property type="protein sequence ID" value="KPA38387.1"/>
    <property type="molecule type" value="Genomic_DNA"/>
</dbReference>
<dbReference type="Proteomes" id="UP000037904">
    <property type="component" value="Unassembled WGS sequence"/>
</dbReference>
<comment type="caution">
    <text evidence="2">The sequence shown here is derived from an EMBL/GenBank/DDBJ whole genome shotgun (WGS) entry which is preliminary data.</text>
</comment>
<evidence type="ECO:0000313" key="3">
    <source>
        <dbReference type="Proteomes" id="UP000037904"/>
    </source>
</evidence>
<evidence type="ECO:0000256" key="1">
    <source>
        <dbReference type="SAM" id="MobiDB-lite"/>
    </source>
</evidence>
<proteinExistence type="predicted"/>
<evidence type="ECO:0000313" key="2">
    <source>
        <dbReference type="EMBL" id="KPA38387.1"/>
    </source>
</evidence>
<sequence>MRRPGLFHPSFRRQKEVMIVRTPDLLSLEIEQQILFRRHCEDWLQYDIAVSGKSFPIGGLIPIAIKLGAMGEAMLQGFELLINESIEYWFKDRKVNRKGPTHSVLLLKKTSGRAIFPSWATSEQVSVREVEAEPDTIRDNDETTLQQRGIKASGERISSSSDPDVQNHVKARRHKAASKMYLGECRGKT</sequence>
<name>A0A0N0DCM1_FUSLA</name>
<feature type="compositionally biased region" description="Basic and acidic residues" evidence="1">
    <location>
        <begin position="130"/>
        <end position="141"/>
    </location>
</feature>
<reference evidence="2 3" key="1">
    <citation type="submission" date="2015-04" db="EMBL/GenBank/DDBJ databases">
        <title>The draft genome sequence of Fusarium langsethiae, a T-2/HT-2 mycotoxin producer.</title>
        <authorList>
            <person name="Lysoe E."/>
            <person name="Divon H.H."/>
            <person name="Terzi V."/>
            <person name="Orru L."/>
            <person name="Lamontanara A."/>
            <person name="Kolseth A.-K."/>
            <person name="Frandsen R.J."/>
            <person name="Nielsen K."/>
            <person name="Thrane U."/>
        </authorList>
    </citation>
    <scope>NUCLEOTIDE SEQUENCE [LARGE SCALE GENOMIC DNA]</scope>
    <source>
        <strain evidence="2 3">Fl201059</strain>
    </source>
</reference>
<dbReference type="OrthoDB" id="2238745at2759"/>
<accession>A0A0N0DCM1</accession>
<keyword evidence="3" id="KW-1185">Reference proteome</keyword>
<organism evidence="2 3">
    <name type="scientific">Fusarium langsethiae</name>
    <dbReference type="NCBI Taxonomy" id="179993"/>
    <lineage>
        <taxon>Eukaryota</taxon>
        <taxon>Fungi</taxon>
        <taxon>Dikarya</taxon>
        <taxon>Ascomycota</taxon>
        <taxon>Pezizomycotina</taxon>
        <taxon>Sordariomycetes</taxon>
        <taxon>Hypocreomycetidae</taxon>
        <taxon>Hypocreales</taxon>
        <taxon>Nectriaceae</taxon>
        <taxon>Fusarium</taxon>
    </lineage>
</organism>